<dbReference type="GO" id="GO:0016589">
    <property type="term" value="C:NURF complex"/>
    <property type="evidence" value="ECO:0007669"/>
    <property type="project" value="TreeGrafter"/>
</dbReference>
<reference evidence="1" key="2">
    <citation type="submission" date="2022-10" db="EMBL/GenBank/DDBJ databases">
        <authorList>
            <consortium name="ENA_rothamsted_submissions"/>
            <consortium name="culmorum"/>
            <person name="King R."/>
        </authorList>
    </citation>
    <scope>NUCLEOTIDE SEQUENCE</scope>
</reference>
<gene>
    <name evidence="1" type="ORF">CHIRRI_LOCUS553</name>
</gene>
<name>A0A9N9WMF2_9DIPT</name>
<protein>
    <submittedName>
        <fullName evidence="1">Uncharacterized protein</fullName>
    </submittedName>
</protein>
<evidence type="ECO:0000313" key="1">
    <source>
        <dbReference type="EMBL" id="CAG9797555.1"/>
    </source>
</evidence>
<evidence type="ECO:0000313" key="2">
    <source>
        <dbReference type="Proteomes" id="UP001153620"/>
    </source>
</evidence>
<accession>A0A9N9WMF2</accession>
<dbReference type="OrthoDB" id="10021571at2759"/>
<dbReference type="Proteomes" id="UP001153620">
    <property type="component" value="Chromosome 1"/>
</dbReference>
<dbReference type="EMBL" id="OU895877">
    <property type="protein sequence ID" value="CAG9797555.1"/>
    <property type="molecule type" value="Genomic_DNA"/>
</dbReference>
<dbReference type="PANTHER" id="PTHR21397:SF2">
    <property type="entry name" value="CHROMATIN COMPLEXES SUBUNIT BAP18"/>
    <property type="match status" value="1"/>
</dbReference>
<organism evidence="1 2">
    <name type="scientific">Chironomus riparius</name>
    <dbReference type="NCBI Taxonomy" id="315576"/>
    <lineage>
        <taxon>Eukaryota</taxon>
        <taxon>Metazoa</taxon>
        <taxon>Ecdysozoa</taxon>
        <taxon>Arthropoda</taxon>
        <taxon>Hexapoda</taxon>
        <taxon>Insecta</taxon>
        <taxon>Pterygota</taxon>
        <taxon>Neoptera</taxon>
        <taxon>Endopterygota</taxon>
        <taxon>Diptera</taxon>
        <taxon>Nematocera</taxon>
        <taxon>Chironomoidea</taxon>
        <taxon>Chironomidae</taxon>
        <taxon>Chironominae</taxon>
        <taxon>Chironomus</taxon>
    </lineage>
</organism>
<sequence length="171" mass="19384">MNVKVSEIFTSAGKAFNTLGDLILQVQTDKEGSSKWSQEEVDMLKNSVTKFNEDLNQLSSHIKAKQTSQIRQTLKNKSYQQAGLVPKVEPVVKPTITQTPVVIQEQVIFHHQQPATIKIEHQLPENLVQQPQQTTSHMTLNRLNAAHEEEMDVESDFQNEVKIETSYSEVS</sequence>
<keyword evidence="2" id="KW-1185">Reference proteome</keyword>
<proteinExistence type="predicted"/>
<reference evidence="1" key="1">
    <citation type="submission" date="2022-01" db="EMBL/GenBank/DDBJ databases">
        <authorList>
            <person name="King R."/>
        </authorList>
    </citation>
    <scope>NUCLEOTIDE SEQUENCE</scope>
</reference>
<dbReference type="PANTHER" id="PTHR21397">
    <property type="entry name" value="CHROMATIN COMPLEXES SUBUNIT BAP18-RELATED"/>
    <property type="match status" value="1"/>
</dbReference>
<dbReference type="AlphaFoldDB" id="A0A9N9WMF2"/>
<dbReference type="GO" id="GO:0071339">
    <property type="term" value="C:MLL1 complex"/>
    <property type="evidence" value="ECO:0007669"/>
    <property type="project" value="TreeGrafter"/>
</dbReference>